<organism evidence="3 4">
    <name type="scientific">Weissella viridescens</name>
    <name type="common">Lactobacillus viridescens</name>
    <dbReference type="NCBI Taxonomy" id="1629"/>
    <lineage>
        <taxon>Bacteria</taxon>
        <taxon>Bacillati</taxon>
        <taxon>Bacillota</taxon>
        <taxon>Bacilli</taxon>
        <taxon>Lactobacillales</taxon>
        <taxon>Lactobacillaceae</taxon>
        <taxon>Weissella</taxon>
    </lineage>
</organism>
<dbReference type="AlphaFoldDB" id="A0A3P2RKY8"/>
<keyword evidence="1" id="KW-0472">Membrane</keyword>
<feature type="transmembrane region" description="Helical" evidence="1">
    <location>
        <begin position="21"/>
        <end position="44"/>
    </location>
</feature>
<proteinExistence type="predicted"/>
<gene>
    <name evidence="3" type="ORF">D3P96_04065</name>
</gene>
<dbReference type="Proteomes" id="UP000275836">
    <property type="component" value="Unassembled WGS sequence"/>
</dbReference>
<keyword evidence="1" id="KW-0812">Transmembrane</keyword>
<name>A0A3P2RKY8_WEIVI</name>
<dbReference type="EMBL" id="RHGY01000003">
    <property type="protein sequence ID" value="RRG18108.1"/>
    <property type="molecule type" value="Genomic_DNA"/>
</dbReference>
<evidence type="ECO:0000313" key="4">
    <source>
        <dbReference type="Proteomes" id="UP000275836"/>
    </source>
</evidence>
<dbReference type="CDD" id="cd15787">
    <property type="entry name" value="YycH_N"/>
    <property type="match status" value="1"/>
</dbReference>
<dbReference type="Pfam" id="PF07435">
    <property type="entry name" value="YycH"/>
    <property type="match status" value="1"/>
</dbReference>
<evidence type="ECO:0000256" key="1">
    <source>
        <dbReference type="SAM" id="Phobius"/>
    </source>
</evidence>
<dbReference type="OrthoDB" id="2382185at2"/>
<dbReference type="InterPro" id="IPR009996">
    <property type="entry name" value="YycH"/>
</dbReference>
<feature type="domain" description="Regulatory protein YycH" evidence="2">
    <location>
        <begin position="27"/>
        <end position="449"/>
    </location>
</feature>
<accession>A0A3P2RKY8</accession>
<dbReference type="Gene3D" id="3.10.450.310">
    <property type="match status" value="1"/>
</dbReference>
<evidence type="ECO:0000313" key="3">
    <source>
        <dbReference type="EMBL" id="RRG18108.1"/>
    </source>
</evidence>
<comment type="caution">
    <text evidence="3">The sequence shown here is derived from an EMBL/GenBank/DDBJ whole genome shotgun (WGS) entry which is preliminary data.</text>
</comment>
<keyword evidence="1" id="KW-1133">Transmembrane helix</keyword>
<protein>
    <recommendedName>
        <fullName evidence="2">Regulatory protein YycH domain-containing protein</fullName>
    </recommendedName>
</protein>
<reference evidence="3 4" key="1">
    <citation type="submission" date="2018-10" db="EMBL/GenBank/DDBJ databases">
        <title>Draft genome sequence of Weissella viridescens UCO-SMC3.</title>
        <authorList>
            <person name="Garcia-Cancino A."/>
            <person name="Espinoza-Monje M."/>
            <person name="Albarracin L."/>
            <person name="Garcia-Castillo V."/>
            <person name="Campos-Martin J."/>
            <person name="Nakano Y."/>
            <person name="Guitierrez-Zamorano C."/>
            <person name="Ikeda-Ohtsubo W."/>
            <person name="Morita H."/>
            <person name="Kitazawa H."/>
            <person name="Villena J."/>
        </authorList>
    </citation>
    <scope>NUCLEOTIDE SEQUENCE [LARGE SCALE GENOMIC DNA]</scope>
    <source>
        <strain evidence="3 4">UCO-SMC3</strain>
    </source>
</reference>
<sequence length="452" mass="51790">MMRMCGMIRKEWLRFKVFFHRFGLGITVTLLIMISIILSLSLWYNVSNPGRVDSRQDKQDTAKTLVGNKPIQALYDTDKVILNTKDAQKLILNYRGSTNEISEKVYAWPLYEARRKVYSEKDYLKKIKQANYVMLAYPDVVTGDIVDRDFESETGLTAKTHINRILLPLDGKGAILFGDDRRHQIYEAQVAGTVKPLKVNWGNNKIDVDLFWKDNQIQVLVNSPVKLKERSFLLDTNKVSDITKKAFNQNGPAPKVTKRGSDTIYSEGSDHQLISNEKTGELTLNAYSDKQKVNTMDNRFKSGYAWMTTRTTVPENMYYFEQSNDAQKINYRLYSDGLPIFNADRSSSIEINFKSDERTQVAFSKYSIQVPLPRHNDVDVTLPNEKSALQQAQSSGIDTNKIEELRVGYDWVSDPNAEFVRLVPKWFMKVDGDWEPINNNKQDATVEAGDPS</sequence>
<evidence type="ECO:0000259" key="2">
    <source>
        <dbReference type="Pfam" id="PF07435"/>
    </source>
</evidence>